<keyword evidence="2" id="KW-1185">Reference proteome</keyword>
<proteinExistence type="predicted"/>
<accession>A0A7M3MAW8</accession>
<name>A0A7M3MAW8_9BACT</name>
<comment type="caution">
    <text evidence="1">The sequence shown here is derived from an EMBL/GenBank/DDBJ whole genome shotgun (WGS) entry which is preliminary data.</text>
</comment>
<evidence type="ECO:0000313" key="1">
    <source>
        <dbReference type="EMBL" id="TVM15064.1"/>
    </source>
</evidence>
<reference evidence="1 2" key="1">
    <citation type="submission" date="2018-06" db="EMBL/GenBank/DDBJ databases">
        <title>Complete genome of Desulfovibrio indonesiensis P37SLT.</title>
        <authorList>
            <person name="Crispim J.S."/>
            <person name="Vidigal P.M.P."/>
            <person name="Silva L.C.F."/>
            <person name="Laguardia C.N."/>
            <person name="Araujo L.C."/>
            <person name="Dias R.S."/>
            <person name="Sousa M.P."/>
            <person name="Paula S.O."/>
            <person name="Silva C."/>
        </authorList>
    </citation>
    <scope>NUCLEOTIDE SEQUENCE [LARGE SCALE GENOMIC DNA]</scope>
    <source>
        <strain evidence="1 2">P37SLT</strain>
    </source>
</reference>
<dbReference type="Proteomes" id="UP000448292">
    <property type="component" value="Unassembled WGS sequence"/>
</dbReference>
<sequence>MSAYKHGVYALEAPTSILPPRRISASIPVVFGTAPIEDKDPAARKINEPVLCHTYSEFVAAFGDSEDWQSYTLCEFARSQFGLYGVGPVVFVNVYDPEAHTTGDPVEPDPMQVTSADIIGGVDEITGRLTGLELISEVFTRFRVVPGLICAPGWSHDPAVAIAMAAKATGINGLFSAIALVDVPDDTVPNYPDVPGYKNDNNLTDPNMVVCWPKVQLGDQVFHLSTQLAGLIGDVDAQSGDVPYRSPSNNRLYANAAVAGGEEAWLGLEQANHLNSQGLVTALNFVGGWKLWGNRTACYPDVTDPKDAFVPIRRFFSWHANTFILTYFQKVDWPITRRLIQTIVDSENIRLNGFRAMEIILGGRIEFLEDENPVTDLMDGTIRFHTYLTPPSPAREIVNTLEYDPAYLQNLFS</sequence>
<organism evidence="1 2">
    <name type="scientific">Oceanidesulfovibrio indonesiensis</name>
    <dbReference type="NCBI Taxonomy" id="54767"/>
    <lineage>
        <taxon>Bacteria</taxon>
        <taxon>Pseudomonadati</taxon>
        <taxon>Thermodesulfobacteriota</taxon>
        <taxon>Desulfovibrionia</taxon>
        <taxon>Desulfovibrionales</taxon>
        <taxon>Desulfovibrionaceae</taxon>
        <taxon>Oceanidesulfovibrio</taxon>
    </lineage>
</organism>
<dbReference type="RefSeq" id="WP_144304303.1">
    <property type="nucleotide sequence ID" value="NZ_QMIE01000019.1"/>
</dbReference>
<dbReference type="OrthoDB" id="9767864at2"/>
<dbReference type="InterPro" id="IPR052042">
    <property type="entry name" value="Tail_sheath_structural"/>
</dbReference>
<evidence type="ECO:0000313" key="2">
    <source>
        <dbReference type="Proteomes" id="UP000448292"/>
    </source>
</evidence>
<dbReference type="PANTHER" id="PTHR35861:SF2">
    <property type="entry name" value="FELS-2 PROPHAGE PROTEIN"/>
    <property type="match status" value="1"/>
</dbReference>
<dbReference type="PANTHER" id="PTHR35861">
    <property type="match status" value="1"/>
</dbReference>
<protein>
    <submittedName>
        <fullName evidence="1">Phage tail sheath family protein</fullName>
    </submittedName>
</protein>
<gene>
    <name evidence="1" type="ORF">DPQ33_16380</name>
</gene>
<dbReference type="AlphaFoldDB" id="A0A7M3MAW8"/>
<dbReference type="EMBL" id="QMIE01000019">
    <property type="protein sequence ID" value="TVM15064.1"/>
    <property type="molecule type" value="Genomic_DNA"/>
</dbReference>